<dbReference type="SUPFAM" id="SSF55073">
    <property type="entry name" value="Nucleotide cyclase"/>
    <property type="match status" value="1"/>
</dbReference>
<reference evidence="6 7" key="1">
    <citation type="submission" date="2019-03" db="EMBL/GenBank/DDBJ databases">
        <title>Genomic Encyclopedia of Type Strains, Phase IV (KMG-IV): sequencing the most valuable type-strain genomes for metagenomic binning, comparative biology and taxonomic classification.</title>
        <authorList>
            <person name="Goeker M."/>
        </authorList>
    </citation>
    <scope>NUCLEOTIDE SEQUENCE [LARGE SCALE GENOMIC DNA]</scope>
    <source>
        <strain evidence="6 7">DSM 103428</strain>
    </source>
</reference>
<evidence type="ECO:0000259" key="4">
    <source>
        <dbReference type="PROSITE" id="PS50883"/>
    </source>
</evidence>
<keyword evidence="2" id="KW-0472">Membrane</keyword>
<keyword evidence="1" id="KW-0175">Coiled coil</keyword>
<dbReference type="EMBL" id="SMGK01000001">
    <property type="protein sequence ID" value="TCK75936.1"/>
    <property type="molecule type" value="Genomic_DNA"/>
</dbReference>
<dbReference type="Proteomes" id="UP000295210">
    <property type="component" value="Unassembled WGS sequence"/>
</dbReference>
<dbReference type="PROSITE" id="PS50883">
    <property type="entry name" value="EAL"/>
    <property type="match status" value="1"/>
</dbReference>
<dbReference type="SUPFAM" id="SSF141868">
    <property type="entry name" value="EAL domain-like"/>
    <property type="match status" value="1"/>
</dbReference>
<dbReference type="Gene3D" id="3.30.70.270">
    <property type="match status" value="1"/>
</dbReference>
<dbReference type="InterPro" id="IPR029787">
    <property type="entry name" value="Nucleotide_cyclase"/>
</dbReference>
<feature type="transmembrane region" description="Helical" evidence="2">
    <location>
        <begin position="20"/>
        <end position="43"/>
    </location>
</feature>
<dbReference type="InterPro" id="IPR001610">
    <property type="entry name" value="PAC"/>
</dbReference>
<evidence type="ECO:0000259" key="3">
    <source>
        <dbReference type="PROSITE" id="PS50113"/>
    </source>
</evidence>
<name>A0A4R1LBS6_9BACT</name>
<dbReference type="Pfam" id="PF00563">
    <property type="entry name" value="EAL"/>
    <property type="match status" value="1"/>
</dbReference>
<dbReference type="Gene3D" id="2.10.70.100">
    <property type="match status" value="1"/>
</dbReference>
<feature type="transmembrane region" description="Helical" evidence="2">
    <location>
        <begin position="181"/>
        <end position="200"/>
    </location>
</feature>
<keyword evidence="2" id="KW-1133">Transmembrane helix</keyword>
<dbReference type="PROSITE" id="PS50887">
    <property type="entry name" value="GGDEF"/>
    <property type="match status" value="1"/>
</dbReference>
<dbReference type="InterPro" id="IPR001633">
    <property type="entry name" value="EAL_dom"/>
</dbReference>
<dbReference type="SMART" id="SM00267">
    <property type="entry name" value="GGDEF"/>
    <property type="match status" value="1"/>
</dbReference>
<dbReference type="Gene3D" id="3.30.450.20">
    <property type="entry name" value="PAS domain"/>
    <property type="match status" value="1"/>
</dbReference>
<comment type="caution">
    <text evidence="6">The sequence shown here is derived from an EMBL/GenBank/DDBJ whole genome shotgun (WGS) entry which is preliminary data.</text>
</comment>
<evidence type="ECO:0000313" key="7">
    <source>
        <dbReference type="Proteomes" id="UP000295210"/>
    </source>
</evidence>
<evidence type="ECO:0000259" key="5">
    <source>
        <dbReference type="PROSITE" id="PS50887"/>
    </source>
</evidence>
<dbReference type="CDD" id="cd01948">
    <property type="entry name" value="EAL"/>
    <property type="match status" value="1"/>
</dbReference>
<keyword evidence="7" id="KW-1185">Reference proteome</keyword>
<dbReference type="SMART" id="SM00052">
    <property type="entry name" value="EAL"/>
    <property type="match status" value="1"/>
</dbReference>
<proteinExistence type="predicted"/>
<dbReference type="InterPro" id="IPR035965">
    <property type="entry name" value="PAS-like_dom_sf"/>
</dbReference>
<dbReference type="AlphaFoldDB" id="A0A4R1LBS6"/>
<dbReference type="SUPFAM" id="SSF55785">
    <property type="entry name" value="PYP-like sensor domain (PAS domain)"/>
    <property type="match status" value="1"/>
</dbReference>
<evidence type="ECO:0000256" key="1">
    <source>
        <dbReference type="SAM" id="Coils"/>
    </source>
</evidence>
<dbReference type="SMART" id="SM00086">
    <property type="entry name" value="PAC"/>
    <property type="match status" value="1"/>
</dbReference>
<dbReference type="InterPro" id="IPR013655">
    <property type="entry name" value="PAS_fold_3"/>
</dbReference>
<dbReference type="PANTHER" id="PTHR44757:SF2">
    <property type="entry name" value="BIOFILM ARCHITECTURE MAINTENANCE PROTEIN MBAA"/>
    <property type="match status" value="1"/>
</dbReference>
<dbReference type="Gene3D" id="3.20.20.450">
    <property type="entry name" value="EAL domain"/>
    <property type="match status" value="1"/>
</dbReference>
<accession>A0A4R1LBS6</accession>
<dbReference type="InterPro" id="IPR043128">
    <property type="entry name" value="Rev_trsase/Diguanyl_cyclase"/>
</dbReference>
<keyword evidence="2" id="KW-0812">Transmembrane</keyword>
<dbReference type="InterPro" id="IPR000160">
    <property type="entry name" value="GGDEF_dom"/>
</dbReference>
<dbReference type="PANTHER" id="PTHR44757">
    <property type="entry name" value="DIGUANYLATE CYCLASE DGCP"/>
    <property type="match status" value="1"/>
</dbReference>
<dbReference type="InterPro" id="IPR052155">
    <property type="entry name" value="Biofilm_reg_signaling"/>
</dbReference>
<protein>
    <submittedName>
        <fullName evidence="6">Diguanylate cyclase (GGDEF)-like protein</fullName>
    </submittedName>
</protein>
<feature type="domain" description="PAC" evidence="3">
    <location>
        <begin position="329"/>
        <end position="381"/>
    </location>
</feature>
<gene>
    <name evidence="6" type="ORF">C7378_0939</name>
</gene>
<feature type="domain" description="EAL" evidence="4">
    <location>
        <begin position="555"/>
        <end position="809"/>
    </location>
</feature>
<organism evidence="6 7">
    <name type="scientific">Acidipila rosea</name>
    <dbReference type="NCBI Taxonomy" id="768535"/>
    <lineage>
        <taxon>Bacteria</taxon>
        <taxon>Pseudomonadati</taxon>
        <taxon>Acidobacteriota</taxon>
        <taxon>Terriglobia</taxon>
        <taxon>Terriglobales</taxon>
        <taxon>Acidobacteriaceae</taxon>
        <taxon>Acidipila</taxon>
    </lineage>
</organism>
<dbReference type="InterPro" id="IPR035919">
    <property type="entry name" value="EAL_sf"/>
</dbReference>
<dbReference type="NCBIfam" id="TIGR00254">
    <property type="entry name" value="GGDEF"/>
    <property type="match status" value="1"/>
</dbReference>
<dbReference type="Pfam" id="PF00990">
    <property type="entry name" value="GGDEF"/>
    <property type="match status" value="1"/>
</dbReference>
<evidence type="ECO:0000313" key="6">
    <source>
        <dbReference type="EMBL" id="TCK75936.1"/>
    </source>
</evidence>
<dbReference type="Pfam" id="PF05227">
    <property type="entry name" value="CHASE3"/>
    <property type="match status" value="1"/>
</dbReference>
<dbReference type="Pfam" id="PF08447">
    <property type="entry name" value="PAS_3"/>
    <property type="match status" value="1"/>
</dbReference>
<evidence type="ECO:0000256" key="2">
    <source>
        <dbReference type="SAM" id="Phobius"/>
    </source>
</evidence>
<feature type="coiled-coil region" evidence="1">
    <location>
        <begin position="237"/>
        <end position="264"/>
    </location>
</feature>
<sequence>MSALSLPVDSPKFSGTFRRSFLLPGILLALLAGLVIWQISTLLSAIRWLDRSSQVLVAMAQADHDIDDEATAVHSELLTRQPSFREEFEQFSSRTEQQIRDLKVAVGDSPTQMENLSHIAAAHERWAAESRRQMAGSAFHAADAGWSRGLNSLHSSWQQAIRLEETLKAERMEKVSRQTRVTLALLSALCLLLCVMSYALSRRGVHRVTAAYTEAWEEALGAEPQKEEHESGAKQQIEELSSYLEQTSQQLRRRERELKQAQRLAGLGSWEMDFRTGAITWSEELFRIFGVDPSKGAPTLEEHDGLFCEGGWSALKSCIELAVAEDKPYEIELDVLRPEGGCRRILAKGEADRSPNGDMVRLHGTVQDITERKILEDRLSFQAYHDLLTGLPNRELLQQRLEDAIHLGTAAERLTGVLYIDVDNFKFLNDTLGHPIGDLFLKSIAQRICESVRVEDTVARIGGDEFVVVCYRLASEAELEAIANRIITEVRRPHQIGGTSTFISLSIGIAVGPRDGTNVHDLLKSADLAMYQAKQVSRDTYVFHTPEMIERVNTRVEIEKDLRHAIEREEFLLYYQPRIDLVTGRITGLESLIRWQHPSKGLVMPGNFIDVAEASGLIVPMGEWALDTACRQTQAWRKRGLIDFPVAVNVSIAQLKRKTFVQSVETILRRYELPASSIEIEITESLLLEDADLFARQIRDLKDLGLFIAIDDFGTRYSNLNYLKKLPVDTLKIDQSFVHDIDRTASDAAICRSIIALAQNLNLRTVGEGVERYSELAYLRQFGCDDMQGFLLCRPQPQELIERQLNRTFDLHGQASEVGEILTIS</sequence>
<dbReference type="CDD" id="cd01949">
    <property type="entry name" value="GGDEF"/>
    <property type="match status" value="1"/>
</dbReference>
<dbReference type="InterPro" id="IPR000700">
    <property type="entry name" value="PAS-assoc_C"/>
</dbReference>
<feature type="domain" description="GGDEF" evidence="5">
    <location>
        <begin position="413"/>
        <end position="546"/>
    </location>
</feature>
<dbReference type="InterPro" id="IPR007891">
    <property type="entry name" value="CHASE3"/>
</dbReference>
<dbReference type="PROSITE" id="PS50113">
    <property type="entry name" value="PAC"/>
    <property type="match status" value="1"/>
</dbReference>